<dbReference type="GO" id="GO:0003677">
    <property type="term" value="F:DNA binding"/>
    <property type="evidence" value="ECO:0007669"/>
    <property type="project" value="UniProtKB-KW"/>
</dbReference>
<accession>A0A238HFZ5</accession>
<dbReference type="OrthoDB" id="5298944at2"/>
<evidence type="ECO:0000256" key="3">
    <source>
        <dbReference type="ARBA" id="ARBA00023125"/>
    </source>
</evidence>
<evidence type="ECO:0000313" key="5">
    <source>
        <dbReference type="EMBL" id="SMQ12760.1"/>
    </source>
</evidence>
<dbReference type="STRING" id="1522312.GCA_900177895_00244"/>
<dbReference type="PANTHER" id="PTHR43140">
    <property type="entry name" value="TYPE-1 RESTRICTION ENZYME ECOKI SPECIFICITY PROTEIN"/>
    <property type="match status" value="1"/>
</dbReference>
<keyword evidence="7" id="KW-1185">Reference proteome</keyword>
<dbReference type="PANTHER" id="PTHR43140:SF1">
    <property type="entry name" value="TYPE I RESTRICTION ENZYME ECOKI SPECIFICITY SUBUNIT"/>
    <property type="match status" value="1"/>
</dbReference>
<comment type="similarity">
    <text evidence="1">Belongs to the type-I restriction system S methylase family.</text>
</comment>
<dbReference type="GO" id="GO:0009307">
    <property type="term" value="P:DNA restriction-modification system"/>
    <property type="evidence" value="ECO:0007669"/>
    <property type="project" value="UniProtKB-KW"/>
</dbReference>
<evidence type="ECO:0000256" key="2">
    <source>
        <dbReference type="ARBA" id="ARBA00022747"/>
    </source>
</evidence>
<dbReference type="EMBL" id="FXUV02000087">
    <property type="protein sequence ID" value="SNB84376.1"/>
    <property type="molecule type" value="Genomic_DNA"/>
</dbReference>
<dbReference type="AlphaFoldDB" id="A0A238HFZ5"/>
<evidence type="ECO:0000259" key="4">
    <source>
        <dbReference type="Pfam" id="PF01420"/>
    </source>
</evidence>
<dbReference type="RefSeq" id="WP_095062878.1">
    <property type="nucleotide sequence ID" value="NZ_FXUV02000087.1"/>
</dbReference>
<evidence type="ECO:0000313" key="7">
    <source>
        <dbReference type="Proteomes" id="UP000215450"/>
    </source>
</evidence>
<protein>
    <submittedName>
        <fullName evidence="5">Putative type-1 restriction enzyme specificity protein MPN_089</fullName>
    </submittedName>
</protein>
<dbReference type="Gene3D" id="3.90.220.20">
    <property type="entry name" value="DNA methylase specificity domains"/>
    <property type="match status" value="2"/>
</dbReference>
<dbReference type="CDD" id="cd17262">
    <property type="entry name" value="RMtype1_S_Aco12261I-TRD2-CR2"/>
    <property type="match status" value="1"/>
</dbReference>
<gene>
    <name evidence="5" type="ORF">KEBURONENSIS_00336</name>
    <name evidence="6" type="ORF">KEBURONENSIS_00622</name>
</gene>
<dbReference type="InterPro" id="IPR000055">
    <property type="entry name" value="Restrct_endonuc_typeI_TRD"/>
</dbReference>
<dbReference type="InterPro" id="IPR044946">
    <property type="entry name" value="Restrct_endonuc_typeI_TRD_sf"/>
</dbReference>
<dbReference type="InterPro" id="IPR051212">
    <property type="entry name" value="Type-I_RE_S_subunit"/>
</dbReference>
<evidence type="ECO:0000313" key="6">
    <source>
        <dbReference type="EMBL" id="SNB84376.1"/>
    </source>
</evidence>
<proteinExistence type="inferred from homology"/>
<reference evidence="5" key="1">
    <citation type="submission" date="2017-05" db="EMBL/GenBank/DDBJ databases">
        <authorList>
            <person name="Song R."/>
            <person name="Chenine A.L."/>
            <person name="Ruprecht R.M."/>
        </authorList>
    </citation>
    <scope>NUCLEOTIDE SEQUENCE</scope>
    <source>
        <strain evidence="5">Kingella_eburonensis</strain>
    </source>
</reference>
<dbReference type="Proteomes" id="UP000215450">
    <property type="component" value="Unassembled WGS sequence"/>
</dbReference>
<evidence type="ECO:0000256" key="1">
    <source>
        <dbReference type="ARBA" id="ARBA00010923"/>
    </source>
</evidence>
<dbReference type="EMBL" id="FXUV01000030">
    <property type="protein sequence ID" value="SMQ12760.1"/>
    <property type="molecule type" value="Genomic_DNA"/>
</dbReference>
<reference evidence="6 7" key="2">
    <citation type="submission" date="2017-06" db="EMBL/GenBank/DDBJ databases">
        <authorList>
            <person name="Kim H.J."/>
            <person name="Triplett B.A."/>
        </authorList>
    </citation>
    <scope>NUCLEOTIDE SEQUENCE [LARGE SCALE GENOMIC DNA]</scope>
    <source>
        <strain evidence="6">Kingella_eburonensis</strain>
    </source>
</reference>
<name>A0A238HFZ5_9NEIS</name>
<dbReference type="SUPFAM" id="SSF116734">
    <property type="entry name" value="DNA methylase specificity domain"/>
    <property type="match status" value="2"/>
</dbReference>
<keyword evidence="3" id="KW-0238">DNA-binding</keyword>
<dbReference type="Pfam" id="PF01420">
    <property type="entry name" value="Methylase_S"/>
    <property type="match status" value="2"/>
</dbReference>
<sequence length="386" mass="44080">MQVNRILDRFLQGEKVVWKPLGEVAKIEKGKQLNKKVLSETGDYPVINGGMSLSGYWHEYNYTADKIVISQGGASAGFVNWLQTPFFVGAHAFVVLPDETITLNRYVFHFLKMKQRDFMEKQYGAGIPTLAKSELVNLQIPIPPLHVQQKIADLLDQFSSLNTKLIAELAKEQALRAKQYTYYRDLLLNCEHPQNPFSGCDVQWKTLDKIAENLDAKRKPIKSTLRESGDIPYYGASGIVDYVKDYLFDGDYLLISEDGTNLLARSTPIAFSVSGKSWVNNHAHVLKFDTYAERKFVEYYFNSIDLKDYISGVAQPKLKKQNLNSIPIPVPPLEIQTQIAAILDKFDDLATQINEALPREIELRQKQYEYYREKLLDFHVSKQKAA</sequence>
<dbReference type="CDD" id="cd17291">
    <property type="entry name" value="RMtype1_S_MgeORF438P-TRD-CR_like"/>
    <property type="match status" value="1"/>
</dbReference>
<organism evidence="5">
    <name type="scientific">Kingella negevensis</name>
    <dbReference type="NCBI Taxonomy" id="1522312"/>
    <lineage>
        <taxon>Bacteria</taxon>
        <taxon>Pseudomonadati</taxon>
        <taxon>Pseudomonadota</taxon>
        <taxon>Betaproteobacteria</taxon>
        <taxon>Neisseriales</taxon>
        <taxon>Neisseriaceae</taxon>
        <taxon>Kingella</taxon>
    </lineage>
</organism>
<feature type="domain" description="Type I restriction modification DNA specificity" evidence="4">
    <location>
        <begin position="19"/>
        <end position="169"/>
    </location>
</feature>
<keyword evidence="2" id="KW-0680">Restriction system</keyword>
<feature type="domain" description="Type I restriction modification DNA specificity" evidence="4">
    <location>
        <begin position="203"/>
        <end position="362"/>
    </location>
</feature>